<sequence>MPTGRLATASPATRWARPEGRRERWWGVSYRDDVLALSRPLADAGDLDALLDRVGEARVVMLGEASHGTHEFYHWRARLTQRLIAEKGFSFVAVEGDWPDCDRIDRAVRCLPDAPDDPSAALAAFERWPTWMWANEEVLDFCRWLRAHNLRHDPAERVGFHGLDVYSLWESLREILTYLREHDPKQIPVALAAYRCFEPYGEDAQRYAAATRFASESCENEVVDLLVRLRERAAADGSGRFEAWQNAEIVAGAEHYYRAMIGGGRQSWNVRDQHMDDTLDRLLTHYGPAAKVVVWAHNTHVGDARATDMAAAGEINLGQLARERLGTDQVVLVGFGTHRGTVIAGDAWGAPMREIPVPPARSGSVEDALHRGAPPAAVLTFPSGERIDLLTDQLAHRAIGVVYHPQREHWGNYVPTVLGARYDAFLWLDETTALRPLPTRQVDALEPETYPTGR</sequence>
<keyword evidence="2" id="KW-1185">Reference proteome</keyword>
<gene>
    <name evidence="1" type="ORF">JT362_15745</name>
</gene>
<dbReference type="InterPro" id="IPR007815">
    <property type="entry name" value="Emycin_Estase"/>
</dbReference>
<name>A0ABT2J9P5_9PSEU</name>
<dbReference type="PANTHER" id="PTHR31299">
    <property type="entry name" value="ESTERASE, PUTATIVE (AFU_ORTHOLOGUE AFUA_1G05850)-RELATED"/>
    <property type="match status" value="1"/>
</dbReference>
<dbReference type="Gene3D" id="3.30.1870.10">
    <property type="entry name" value="EreA-like, domain 2"/>
    <property type="match status" value="1"/>
</dbReference>
<protein>
    <submittedName>
        <fullName evidence="1">Erythromycin esterase family protein</fullName>
    </submittedName>
</protein>
<comment type="caution">
    <text evidence="1">The sequence shown here is derived from an EMBL/GenBank/DDBJ whole genome shotgun (WGS) entry which is preliminary data.</text>
</comment>
<dbReference type="EMBL" id="JAFFZE010000012">
    <property type="protein sequence ID" value="MCT2584577.1"/>
    <property type="molecule type" value="Genomic_DNA"/>
</dbReference>
<dbReference type="CDD" id="cd14728">
    <property type="entry name" value="Ere-like"/>
    <property type="match status" value="1"/>
</dbReference>
<dbReference type="InterPro" id="IPR052036">
    <property type="entry name" value="Hydrolase/PRTase-associated"/>
</dbReference>
<dbReference type="InterPro" id="IPR014622">
    <property type="entry name" value="UCP036794_erythomycin"/>
</dbReference>
<evidence type="ECO:0000313" key="1">
    <source>
        <dbReference type="EMBL" id="MCT2584577.1"/>
    </source>
</evidence>
<reference evidence="1 2" key="1">
    <citation type="submission" date="2021-02" db="EMBL/GenBank/DDBJ databases">
        <title>Actinophytocola xerophila sp. nov., isolated from soil of cotton cropping field.</title>
        <authorList>
            <person name="Huang R."/>
            <person name="Chen X."/>
            <person name="Ge X."/>
            <person name="Liu W."/>
        </authorList>
    </citation>
    <scope>NUCLEOTIDE SEQUENCE [LARGE SCALE GENOMIC DNA]</scope>
    <source>
        <strain evidence="1 2">S1-96</strain>
    </source>
</reference>
<dbReference type="Pfam" id="PF05139">
    <property type="entry name" value="Erythro_esteras"/>
    <property type="match status" value="1"/>
</dbReference>
<dbReference type="PIRSF" id="PIRSF036794">
    <property type="entry name" value="UCP_erythr_ester"/>
    <property type="match status" value="1"/>
</dbReference>
<proteinExistence type="predicted"/>
<dbReference type="Gene3D" id="3.40.1660.10">
    <property type="entry name" value="EreA-like (biosynthetic domain)"/>
    <property type="match status" value="1"/>
</dbReference>
<dbReference type="PANTHER" id="PTHR31299:SF0">
    <property type="entry name" value="ESTERASE, PUTATIVE (AFU_ORTHOLOGUE AFUA_1G05850)-RELATED"/>
    <property type="match status" value="1"/>
</dbReference>
<evidence type="ECO:0000313" key="2">
    <source>
        <dbReference type="Proteomes" id="UP001156441"/>
    </source>
</evidence>
<dbReference type="Proteomes" id="UP001156441">
    <property type="component" value="Unassembled WGS sequence"/>
</dbReference>
<dbReference type="SUPFAM" id="SSF159501">
    <property type="entry name" value="EreA/ChaN-like"/>
    <property type="match status" value="1"/>
</dbReference>
<accession>A0ABT2J9P5</accession>
<organism evidence="1 2">
    <name type="scientific">Actinophytocola gossypii</name>
    <dbReference type="NCBI Taxonomy" id="2812003"/>
    <lineage>
        <taxon>Bacteria</taxon>
        <taxon>Bacillati</taxon>
        <taxon>Actinomycetota</taxon>
        <taxon>Actinomycetes</taxon>
        <taxon>Pseudonocardiales</taxon>
        <taxon>Pseudonocardiaceae</taxon>
    </lineage>
</organism>